<evidence type="ECO:0000256" key="3">
    <source>
        <dbReference type="SAM" id="MobiDB-lite"/>
    </source>
</evidence>
<feature type="domain" description="Phosphoesterase HXTX" evidence="4">
    <location>
        <begin position="96"/>
        <end position="164"/>
    </location>
</feature>
<feature type="active site" description="Proton acceptor" evidence="2">
    <location>
        <position position="126"/>
    </location>
</feature>
<dbReference type="NCBIfam" id="TIGR02258">
    <property type="entry name" value="2_5_ligase"/>
    <property type="match status" value="1"/>
</dbReference>
<proteinExistence type="inferred from homology"/>
<dbReference type="EMBL" id="CADCVC010000085">
    <property type="protein sequence ID" value="CAA9437222.1"/>
    <property type="molecule type" value="Genomic_DNA"/>
</dbReference>
<dbReference type="PANTHER" id="PTHR35561">
    <property type="entry name" value="RNA 2',3'-CYCLIC PHOSPHODIESTERASE"/>
    <property type="match status" value="1"/>
</dbReference>
<comment type="function">
    <text evidence="2">Hydrolyzes RNA 2',3'-cyclic phosphodiester to an RNA 2'-phosphomonoester.</text>
</comment>
<dbReference type="Gene3D" id="3.90.1140.10">
    <property type="entry name" value="Cyclic phosphodiesterase"/>
    <property type="match status" value="1"/>
</dbReference>
<protein>
    <recommendedName>
        <fullName evidence="2">RNA 2',3'-cyclic phosphodiesterase</fullName>
        <shortName evidence="2">RNA 2',3'-CPDase</shortName>
        <ecNumber evidence="2">3.1.4.58</ecNumber>
    </recommendedName>
</protein>
<feature type="short sequence motif" description="HXTX 1" evidence="2">
    <location>
        <begin position="39"/>
        <end position="42"/>
    </location>
</feature>
<dbReference type="EC" id="3.1.4.58" evidence="2"/>
<feature type="region of interest" description="Disordered" evidence="3">
    <location>
        <begin position="180"/>
        <end position="199"/>
    </location>
</feature>
<dbReference type="GO" id="GO:0004113">
    <property type="term" value="F:2',3'-cyclic-nucleotide 3'-phosphodiesterase activity"/>
    <property type="evidence" value="ECO:0007669"/>
    <property type="project" value="InterPro"/>
</dbReference>
<accession>A0A6J4QCY3</accession>
<dbReference type="InterPro" id="IPR004175">
    <property type="entry name" value="RNA_CPDase"/>
</dbReference>
<sequence length="199" mass="21802">MRTFIAVFPPPEVRREALEWARRLSSDDRVRWTRPENVHLTLKFLGEVRAEALDGIRAALGEVCAEHASFDAPLAKLGAFPSAQRAKILWISVGAGSDRLRSLAADIDDALAPLGFDREKRPYVPHLTIGRARGRPLSLGLPSSVEGLGFRVGRVELTESTLTAEGATYRTIEDFALGGKREDGGLDSDEGTDIHQDKE</sequence>
<feature type="short sequence motif" description="HXTX 2" evidence="2">
    <location>
        <begin position="126"/>
        <end position="129"/>
    </location>
</feature>
<gene>
    <name evidence="5" type="ORF">AVDCRST_MAG80-1004</name>
</gene>
<dbReference type="HAMAP" id="MF_01940">
    <property type="entry name" value="RNA_CPDase"/>
    <property type="match status" value="1"/>
</dbReference>
<dbReference type="InterPro" id="IPR009097">
    <property type="entry name" value="Cyclic_Pdiesterase"/>
</dbReference>
<dbReference type="InterPro" id="IPR014051">
    <property type="entry name" value="Phosphoesterase_HXTX"/>
</dbReference>
<name>A0A6J4QCY3_9ACTN</name>
<dbReference type="GO" id="GO:0008664">
    <property type="term" value="F:RNA 2',3'-cyclic 3'-phosphodiesterase activity"/>
    <property type="evidence" value="ECO:0007669"/>
    <property type="project" value="UniProtKB-EC"/>
</dbReference>
<dbReference type="PANTHER" id="PTHR35561:SF1">
    <property type="entry name" value="RNA 2',3'-CYCLIC PHOSPHODIESTERASE"/>
    <property type="match status" value="1"/>
</dbReference>
<dbReference type="AlphaFoldDB" id="A0A6J4QCY3"/>
<comment type="similarity">
    <text evidence="2">Belongs to the 2H phosphoesterase superfamily. ThpR family.</text>
</comment>
<keyword evidence="1 2" id="KW-0378">Hydrolase</keyword>
<evidence type="ECO:0000313" key="5">
    <source>
        <dbReference type="EMBL" id="CAA9437222.1"/>
    </source>
</evidence>
<dbReference type="SUPFAM" id="SSF55144">
    <property type="entry name" value="LigT-like"/>
    <property type="match status" value="1"/>
</dbReference>
<organism evidence="5">
    <name type="scientific">uncultured Rubrobacteraceae bacterium</name>
    <dbReference type="NCBI Taxonomy" id="349277"/>
    <lineage>
        <taxon>Bacteria</taxon>
        <taxon>Bacillati</taxon>
        <taxon>Actinomycetota</taxon>
        <taxon>Rubrobacteria</taxon>
        <taxon>Rubrobacterales</taxon>
        <taxon>Rubrobacteraceae</taxon>
        <taxon>environmental samples</taxon>
    </lineage>
</organism>
<evidence type="ECO:0000256" key="1">
    <source>
        <dbReference type="ARBA" id="ARBA00022801"/>
    </source>
</evidence>
<dbReference type="Pfam" id="PF02834">
    <property type="entry name" value="LigT_PEase"/>
    <property type="match status" value="2"/>
</dbReference>
<feature type="active site" description="Proton donor" evidence="2">
    <location>
        <position position="39"/>
    </location>
</feature>
<evidence type="ECO:0000256" key="2">
    <source>
        <dbReference type="HAMAP-Rule" id="MF_01940"/>
    </source>
</evidence>
<comment type="catalytic activity">
    <reaction evidence="2">
        <text>a 3'-end 2',3'-cyclophospho-ribonucleotide-RNA + H2O = a 3'-end 2'-phospho-ribonucleotide-RNA + H(+)</text>
        <dbReference type="Rhea" id="RHEA:11828"/>
        <dbReference type="Rhea" id="RHEA-COMP:10464"/>
        <dbReference type="Rhea" id="RHEA-COMP:17353"/>
        <dbReference type="ChEBI" id="CHEBI:15377"/>
        <dbReference type="ChEBI" id="CHEBI:15378"/>
        <dbReference type="ChEBI" id="CHEBI:83064"/>
        <dbReference type="ChEBI" id="CHEBI:173113"/>
        <dbReference type="EC" id="3.1.4.58"/>
    </reaction>
</comment>
<dbReference type="GO" id="GO:0016874">
    <property type="term" value="F:ligase activity"/>
    <property type="evidence" value="ECO:0007669"/>
    <property type="project" value="UniProtKB-KW"/>
</dbReference>
<evidence type="ECO:0000259" key="4">
    <source>
        <dbReference type="Pfam" id="PF02834"/>
    </source>
</evidence>
<reference evidence="5" key="1">
    <citation type="submission" date="2020-02" db="EMBL/GenBank/DDBJ databases">
        <authorList>
            <person name="Meier V. D."/>
        </authorList>
    </citation>
    <scope>NUCLEOTIDE SEQUENCE</scope>
    <source>
        <strain evidence="5">AVDCRST_MAG80</strain>
    </source>
</reference>
<keyword evidence="5" id="KW-0436">Ligase</keyword>
<feature type="domain" description="Phosphoesterase HXTX" evidence="4">
    <location>
        <begin position="7"/>
        <end position="90"/>
    </location>
</feature>